<dbReference type="PROSITE" id="PS51186">
    <property type="entry name" value="GNAT"/>
    <property type="match status" value="1"/>
</dbReference>
<comment type="caution">
    <text evidence="2">The sequence shown here is derived from an EMBL/GenBank/DDBJ whole genome shotgun (WGS) entry which is preliminary data.</text>
</comment>
<name>A0A9D1N5T8_9FIRM</name>
<dbReference type="PANTHER" id="PTHR43617">
    <property type="entry name" value="L-AMINO ACID N-ACETYLTRANSFERASE"/>
    <property type="match status" value="1"/>
</dbReference>
<accession>A0A9D1N5T8</accession>
<reference evidence="2" key="1">
    <citation type="submission" date="2020-10" db="EMBL/GenBank/DDBJ databases">
        <authorList>
            <person name="Gilroy R."/>
        </authorList>
    </citation>
    <scope>NUCLEOTIDE SEQUENCE</scope>
    <source>
        <strain evidence="2">ChiSjej4B22-8349</strain>
    </source>
</reference>
<dbReference type="Gene3D" id="3.40.630.30">
    <property type="match status" value="1"/>
</dbReference>
<dbReference type="Pfam" id="PF00583">
    <property type="entry name" value="Acetyltransf_1"/>
    <property type="match status" value="1"/>
</dbReference>
<sequence>MTEKNDYRIRAEEPDDYRKVENLVREAFWNVYRPGCYEHYVLHRYRGREDFVPQLDLVLEKDGDIIGHIMYVHGKIQADDGSEIPVMTFGPLSIHPDWQRRGFGKVLVDFSLEKAGEMGAKVVCIEGDIGFYGKSGFVTAAERGIRYGDDPEGADAPYFLIKELEEGFLENITGNYSAPDGYFVDEEEVARFDAGFPKKEKLRLPGQLE</sequence>
<dbReference type="InterPro" id="IPR050276">
    <property type="entry name" value="MshD_Acetyltransferase"/>
</dbReference>
<proteinExistence type="predicted"/>
<gene>
    <name evidence="2" type="ORF">IAD25_02125</name>
</gene>
<dbReference type="GO" id="GO:0016747">
    <property type="term" value="F:acyltransferase activity, transferring groups other than amino-acyl groups"/>
    <property type="evidence" value="ECO:0007669"/>
    <property type="project" value="InterPro"/>
</dbReference>
<dbReference type="SUPFAM" id="SSF55729">
    <property type="entry name" value="Acyl-CoA N-acyltransferases (Nat)"/>
    <property type="match status" value="1"/>
</dbReference>
<protein>
    <submittedName>
        <fullName evidence="2">N-acetyltransferase</fullName>
    </submittedName>
</protein>
<dbReference type="PANTHER" id="PTHR43617:SF2">
    <property type="entry name" value="UPF0039 PROTEIN SLL0451"/>
    <property type="match status" value="1"/>
</dbReference>
<feature type="domain" description="N-acetyltransferase" evidence="1">
    <location>
        <begin position="7"/>
        <end position="165"/>
    </location>
</feature>
<dbReference type="EMBL" id="DVOB01000048">
    <property type="protein sequence ID" value="HIU95496.1"/>
    <property type="molecule type" value="Genomic_DNA"/>
</dbReference>
<dbReference type="CDD" id="cd04301">
    <property type="entry name" value="NAT_SF"/>
    <property type="match status" value="1"/>
</dbReference>
<organism evidence="2 3">
    <name type="scientific">Candidatus Allocopromorpha excrementipullorum</name>
    <dbReference type="NCBI Taxonomy" id="2840743"/>
    <lineage>
        <taxon>Bacteria</taxon>
        <taxon>Bacillati</taxon>
        <taxon>Bacillota</taxon>
        <taxon>Clostridia</taxon>
        <taxon>Eubacteriales</taxon>
        <taxon>Eubacteriaceae</taxon>
        <taxon>Eubacteriaceae incertae sedis</taxon>
        <taxon>Candidatus Allocopromorpha</taxon>
    </lineage>
</organism>
<dbReference type="InterPro" id="IPR016181">
    <property type="entry name" value="Acyl_CoA_acyltransferase"/>
</dbReference>
<dbReference type="Proteomes" id="UP000824130">
    <property type="component" value="Unassembled WGS sequence"/>
</dbReference>
<evidence type="ECO:0000259" key="1">
    <source>
        <dbReference type="PROSITE" id="PS51186"/>
    </source>
</evidence>
<dbReference type="InterPro" id="IPR000182">
    <property type="entry name" value="GNAT_dom"/>
</dbReference>
<evidence type="ECO:0000313" key="3">
    <source>
        <dbReference type="Proteomes" id="UP000824130"/>
    </source>
</evidence>
<dbReference type="AlphaFoldDB" id="A0A9D1N5T8"/>
<evidence type="ECO:0000313" key="2">
    <source>
        <dbReference type="EMBL" id="HIU95496.1"/>
    </source>
</evidence>
<reference evidence="2" key="2">
    <citation type="journal article" date="2021" name="PeerJ">
        <title>Extensive microbial diversity within the chicken gut microbiome revealed by metagenomics and culture.</title>
        <authorList>
            <person name="Gilroy R."/>
            <person name="Ravi A."/>
            <person name="Getino M."/>
            <person name="Pursley I."/>
            <person name="Horton D.L."/>
            <person name="Alikhan N.F."/>
            <person name="Baker D."/>
            <person name="Gharbi K."/>
            <person name="Hall N."/>
            <person name="Watson M."/>
            <person name="Adriaenssens E.M."/>
            <person name="Foster-Nyarko E."/>
            <person name="Jarju S."/>
            <person name="Secka A."/>
            <person name="Antonio M."/>
            <person name="Oren A."/>
            <person name="Chaudhuri R.R."/>
            <person name="La Ragione R."/>
            <person name="Hildebrand F."/>
            <person name="Pallen M.J."/>
        </authorList>
    </citation>
    <scope>NUCLEOTIDE SEQUENCE</scope>
    <source>
        <strain evidence="2">ChiSjej4B22-8349</strain>
    </source>
</reference>